<keyword evidence="2" id="KW-1185">Reference proteome</keyword>
<gene>
    <name evidence="1" type="ORF">BZ3500_MVSOF-1268-A1-R1_CHR1-3G01606</name>
</gene>
<dbReference type="Proteomes" id="UP000249723">
    <property type="component" value="Unassembled WGS sequence"/>
</dbReference>
<sequence>MRMRTIRNSWQFWSRFPPSPRRLAPPTQPRGFELSHELFQRLRQAIYTTESKKTAQTRYYLTSSSPHHSRLGRTRRFGPAYLRALSAERKTTNCRTRRAKHFSQAKSSRLQSTTSSVSGRSFLASRNPNGICKQTCCHARAPKVLATEACRSCLLRCVLLRPGIDLTLIGEIYLQKHDWGPRRYERCLAVVERPYGDALSSTHHQHPSEVAVGIE</sequence>
<proteinExistence type="predicted"/>
<dbReference type="AlphaFoldDB" id="A0A2X0L2N5"/>
<protein>
    <submittedName>
        <fullName evidence="1">BZ3500_MvSof-1268-A1-R1_Chr1-3g01606 protein</fullName>
    </submittedName>
</protein>
<accession>A0A2X0L2N5</accession>
<dbReference type="EMBL" id="FMWP01000014">
    <property type="protein sequence ID" value="SCZ89833.1"/>
    <property type="molecule type" value="Genomic_DNA"/>
</dbReference>
<name>A0A2X0L2N5_9BASI</name>
<reference evidence="2" key="1">
    <citation type="submission" date="2016-10" db="EMBL/GenBank/DDBJ databases">
        <authorList>
            <person name="Jeantristanb JTB J.-T."/>
            <person name="Ricardo R."/>
        </authorList>
    </citation>
    <scope>NUCLEOTIDE SEQUENCE [LARGE SCALE GENOMIC DNA]</scope>
</reference>
<organism evidence="1 2">
    <name type="scientific">Microbotryum saponariae</name>
    <dbReference type="NCBI Taxonomy" id="289078"/>
    <lineage>
        <taxon>Eukaryota</taxon>
        <taxon>Fungi</taxon>
        <taxon>Dikarya</taxon>
        <taxon>Basidiomycota</taxon>
        <taxon>Pucciniomycotina</taxon>
        <taxon>Microbotryomycetes</taxon>
        <taxon>Microbotryales</taxon>
        <taxon>Microbotryaceae</taxon>
        <taxon>Microbotryum</taxon>
    </lineage>
</organism>
<evidence type="ECO:0000313" key="1">
    <source>
        <dbReference type="EMBL" id="SCZ89833.1"/>
    </source>
</evidence>
<evidence type="ECO:0000313" key="2">
    <source>
        <dbReference type="Proteomes" id="UP000249723"/>
    </source>
</evidence>